<dbReference type="AlphaFoldDB" id="A0A8H4CDQ7"/>
<evidence type="ECO:0000313" key="2">
    <source>
        <dbReference type="EMBL" id="KAF3802125.1"/>
    </source>
</evidence>
<dbReference type="GeneID" id="69019491"/>
<feature type="compositionally biased region" description="Polar residues" evidence="1">
    <location>
        <begin position="871"/>
        <end position="894"/>
    </location>
</feature>
<feature type="compositionally biased region" description="Low complexity" evidence="1">
    <location>
        <begin position="1124"/>
        <end position="1134"/>
    </location>
</feature>
<feature type="compositionally biased region" description="Polar residues" evidence="1">
    <location>
        <begin position="1080"/>
        <end position="1093"/>
    </location>
</feature>
<feature type="compositionally biased region" description="Basic and acidic residues" evidence="1">
    <location>
        <begin position="565"/>
        <end position="591"/>
    </location>
</feature>
<comment type="caution">
    <text evidence="2">The sequence shown here is derived from an EMBL/GenBank/DDBJ whole genome shotgun (WGS) entry which is preliminary data.</text>
</comment>
<feature type="region of interest" description="Disordered" evidence="1">
    <location>
        <begin position="836"/>
        <end position="915"/>
    </location>
</feature>
<feature type="compositionally biased region" description="Low complexity" evidence="1">
    <location>
        <begin position="530"/>
        <end position="549"/>
    </location>
</feature>
<protein>
    <submittedName>
        <fullName evidence="2">Uncharacterized protein</fullName>
    </submittedName>
</protein>
<organism evidence="2 3">
    <name type="scientific">Colletotrichum gloeosporioides</name>
    <name type="common">Anthracnose fungus</name>
    <name type="synonym">Glomerella cingulata</name>
    <dbReference type="NCBI Taxonomy" id="474922"/>
    <lineage>
        <taxon>Eukaryota</taxon>
        <taxon>Fungi</taxon>
        <taxon>Dikarya</taxon>
        <taxon>Ascomycota</taxon>
        <taxon>Pezizomycotina</taxon>
        <taxon>Sordariomycetes</taxon>
        <taxon>Hypocreomycetidae</taxon>
        <taxon>Glomerellales</taxon>
        <taxon>Glomerellaceae</taxon>
        <taxon>Colletotrichum</taxon>
        <taxon>Colletotrichum gloeosporioides species complex</taxon>
    </lineage>
</organism>
<gene>
    <name evidence="2" type="ORF">GCG54_00012371</name>
</gene>
<feature type="region of interest" description="Disordered" evidence="1">
    <location>
        <begin position="931"/>
        <end position="1179"/>
    </location>
</feature>
<feature type="region of interest" description="Disordered" evidence="1">
    <location>
        <begin position="1"/>
        <end position="64"/>
    </location>
</feature>
<keyword evidence="3" id="KW-1185">Reference proteome</keyword>
<feature type="region of interest" description="Disordered" evidence="1">
    <location>
        <begin position="762"/>
        <end position="799"/>
    </location>
</feature>
<feature type="compositionally biased region" description="Polar residues" evidence="1">
    <location>
        <begin position="455"/>
        <end position="475"/>
    </location>
</feature>
<feature type="compositionally biased region" description="Basic residues" evidence="1">
    <location>
        <begin position="622"/>
        <end position="637"/>
    </location>
</feature>
<feature type="compositionally biased region" description="Basic and acidic residues" evidence="1">
    <location>
        <begin position="1094"/>
        <end position="1104"/>
    </location>
</feature>
<feature type="compositionally biased region" description="Low complexity" evidence="1">
    <location>
        <begin position="363"/>
        <end position="379"/>
    </location>
</feature>
<proteinExistence type="predicted"/>
<feature type="compositionally biased region" description="Polar residues" evidence="1">
    <location>
        <begin position="596"/>
        <end position="609"/>
    </location>
</feature>
<reference evidence="2" key="2">
    <citation type="submission" date="2020-03" db="EMBL/GenBank/DDBJ databases">
        <authorList>
            <person name="Fu F.-F."/>
            <person name="Chen J."/>
        </authorList>
    </citation>
    <scope>NUCLEOTIDE SEQUENCE</scope>
    <source>
        <strain evidence="2">Lc1</strain>
    </source>
</reference>
<feature type="compositionally biased region" description="Basic residues" evidence="1">
    <location>
        <begin position="1"/>
        <end position="19"/>
    </location>
</feature>
<name>A0A8H4CDQ7_COLGL</name>
<feature type="region of interest" description="Disordered" evidence="1">
    <location>
        <begin position="685"/>
        <end position="730"/>
    </location>
</feature>
<sequence length="1179" mass="128678">MAHPPFHRYGGHHPNRRHQSAGGNDRHGRGPFNRQRDFQNLVGGSQVPLPYHPGPPPLPQPQSQPYHAVGDFESIWYPYGVPSSYSMVAGQDGLPPKLYTENHLPESFYTANKPGRAIFSTNGGNTQPRCIESAIFDSDRQLPLWSAEEIQKNANSIRKKFWEHMKEMARPICWEDMCDYFDCFDIYYHGALNIFNLLHHLWHENQDLKKETYRQIALEVGIWCDRWLDRGNNKQRLLGFQNWGNINSLFSADDQVGNLDPMQTEIMQNALIHRHAQLRRNPGLSPTGFPWNQLIAHGASIQDWLYDQPIADSHNGLHTTSPGSYARPVGQNSLDSIPEHPQPPRGYRAPVVAIGTSSNNVVSQPPSQPQSRPQAAPASTLEEEPKGWERVPGRKTMHGPVLRRSPTKGDSRKNSTKIASPDQISESKSMEPSPETETQSKPPSEEVLPDESSGDVETTQSTRSRGKTITVNLPTTPKKKGPQGSGPSTPQAKVTSPSALQSAKKTSPPASNSSEAKTVPPSSTPKQLEKTIPSPTTTKSSSKTSTPYSQVYNDDNANNVELVEYPERSHPTTTKTQEDMKKEIAGRKLDSIFDTMASSNQKASSTAEQPLTAVEDTDPKPKPKSKSKKKKNKKKKAAAVPTTPPPTTFTIDEDEEVITLTQNYRKEDTPSTLTEYLARGLRSIENYEPAEVNPVPTVEDHHPKQDAPPADSPADPPATTSPPATFTIDEDEEVITLTQNYRKEDTPSTLTEYLARGLRSIENYEPAEVNPVPTVEDHHPKQDTPPTDRSATPPATTFTIDEDEDIITLTQNYKKEDAPQTLTEYLARGLRSIENYEPTEVKHAPTVDHHPKQDATQSSIEQLAEDLASIKITQPAQNDEQDASDTQTEPTGNSAKPACKGFRAGAGGSLRLAKTRSKNVKSLSFVGQMEAAHGTNQPLDPAPLTDASCSTANDGDSSNGSQGNEAASKERTPKEHGARVDSTPKSGLNPRANEFLSPRGPAVRSPSAAPLKKAPIPLVPPFKVSGRHKRSPNPSSGATSRTVTPGGTPTKASNDAAEAPKNVPSHVGDVAKSSADEQKNNVAPVTNSSTANKNSEDHGGEQKKRTFGNKVTRAKSHPQQTDNKPGPSKNFSSSKKPKVQGENSSQAPSRSTSALPPTATWASKRPSGISGSKEDGEQK</sequence>
<feature type="compositionally biased region" description="Polar residues" evidence="1">
    <location>
        <begin position="947"/>
        <end position="965"/>
    </location>
</feature>
<feature type="compositionally biased region" description="Polar residues" evidence="1">
    <location>
        <begin position="485"/>
        <end position="526"/>
    </location>
</feature>
<dbReference type="Proteomes" id="UP000613401">
    <property type="component" value="Unassembled WGS sequence"/>
</dbReference>
<feature type="compositionally biased region" description="Polar residues" evidence="1">
    <location>
        <begin position="550"/>
        <end position="559"/>
    </location>
</feature>
<feature type="compositionally biased region" description="Pro residues" evidence="1">
    <location>
        <begin position="50"/>
        <end position="62"/>
    </location>
</feature>
<dbReference type="EMBL" id="WVTB01000065">
    <property type="protein sequence ID" value="KAF3802125.1"/>
    <property type="molecule type" value="Genomic_DNA"/>
</dbReference>
<accession>A0A8H4CDQ7</accession>
<feature type="compositionally biased region" description="Polar residues" evidence="1">
    <location>
        <begin position="1032"/>
        <end position="1053"/>
    </location>
</feature>
<reference evidence="2" key="1">
    <citation type="journal article" date="2020" name="Phytopathology">
        <title>Genome sequence and comparative analysis of Colletotrichum gloeosporioides isolated from Liriodendron leaves.</title>
        <authorList>
            <person name="Fu F.F."/>
            <person name="Hao Z."/>
            <person name="Wang P."/>
            <person name="Lu Y."/>
            <person name="Xue L.J."/>
            <person name="Wei G."/>
            <person name="Tian Y."/>
            <person name="Baishi H."/>
            <person name="Xu H."/>
            <person name="Shi J."/>
            <person name="Cheng T."/>
            <person name="Wang G."/>
            <person name="Yi Y."/>
            <person name="Chen J."/>
        </authorList>
    </citation>
    <scope>NUCLEOTIDE SEQUENCE</scope>
    <source>
        <strain evidence="2">Lc1</strain>
    </source>
</reference>
<feature type="compositionally biased region" description="Basic and acidic residues" evidence="1">
    <location>
        <begin position="839"/>
        <end position="853"/>
    </location>
</feature>
<feature type="compositionally biased region" description="Basic and acidic residues" evidence="1">
    <location>
        <begin position="967"/>
        <end position="979"/>
    </location>
</feature>
<dbReference type="RefSeq" id="XP_045261284.1">
    <property type="nucleotide sequence ID" value="XM_045412249.1"/>
</dbReference>
<feature type="region of interest" description="Disordered" evidence="1">
    <location>
        <begin position="315"/>
        <end position="654"/>
    </location>
</feature>
<feature type="compositionally biased region" description="Polar residues" evidence="1">
    <location>
        <begin position="416"/>
        <end position="427"/>
    </location>
</feature>
<evidence type="ECO:0000256" key="1">
    <source>
        <dbReference type="SAM" id="MobiDB-lite"/>
    </source>
</evidence>
<feature type="compositionally biased region" description="Polar residues" evidence="1">
    <location>
        <begin position="1141"/>
        <end position="1155"/>
    </location>
</feature>
<feature type="compositionally biased region" description="Polar residues" evidence="1">
    <location>
        <begin position="784"/>
        <end position="799"/>
    </location>
</feature>
<feature type="compositionally biased region" description="Basic and acidic residues" evidence="1">
    <location>
        <begin position="383"/>
        <end position="392"/>
    </location>
</feature>
<feature type="compositionally biased region" description="Pro residues" evidence="1">
    <location>
        <begin position="710"/>
        <end position="720"/>
    </location>
</feature>
<evidence type="ECO:0000313" key="3">
    <source>
        <dbReference type="Proteomes" id="UP000613401"/>
    </source>
</evidence>